<evidence type="ECO:0000313" key="7">
    <source>
        <dbReference type="EMBL" id="KAK0613735.1"/>
    </source>
</evidence>
<dbReference type="Proteomes" id="UP001175000">
    <property type="component" value="Unassembled WGS sequence"/>
</dbReference>
<evidence type="ECO:0000256" key="3">
    <source>
        <dbReference type="ARBA" id="ARBA00022723"/>
    </source>
</evidence>
<keyword evidence="3 5" id="KW-0479">Metal-binding</keyword>
<dbReference type="InterPro" id="IPR002401">
    <property type="entry name" value="Cyt_P450_E_grp-I"/>
</dbReference>
<name>A0AA39WE48_9PEZI</name>
<evidence type="ECO:0000256" key="5">
    <source>
        <dbReference type="PIRSR" id="PIRSR602401-1"/>
    </source>
</evidence>
<dbReference type="InterPro" id="IPR001128">
    <property type="entry name" value="Cyt_P450"/>
</dbReference>
<comment type="caution">
    <text evidence="7">The sequence shown here is derived from an EMBL/GenBank/DDBJ whole genome shotgun (WGS) entry which is preliminary data.</text>
</comment>
<reference evidence="7" key="1">
    <citation type="submission" date="2023-06" db="EMBL/GenBank/DDBJ databases">
        <title>Genome-scale phylogeny and comparative genomics of the fungal order Sordariales.</title>
        <authorList>
            <consortium name="Lawrence Berkeley National Laboratory"/>
            <person name="Hensen N."/>
            <person name="Bonometti L."/>
            <person name="Westerberg I."/>
            <person name="Brannstrom I.O."/>
            <person name="Guillou S."/>
            <person name="Cros-Aarteil S."/>
            <person name="Calhoun S."/>
            <person name="Haridas S."/>
            <person name="Kuo A."/>
            <person name="Mondo S."/>
            <person name="Pangilinan J."/>
            <person name="Riley R."/>
            <person name="Labutti K."/>
            <person name="Andreopoulos B."/>
            <person name="Lipzen A."/>
            <person name="Chen C."/>
            <person name="Yanf M."/>
            <person name="Daum C."/>
            <person name="Ng V."/>
            <person name="Clum A."/>
            <person name="Steindorff A."/>
            <person name="Ohm R."/>
            <person name="Martin F."/>
            <person name="Silar P."/>
            <person name="Natvig D."/>
            <person name="Lalanne C."/>
            <person name="Gautier V."/>
            <person name="Ament-Velasquez S.L."/>
            <person name="Kruys A."/>
            <person name="Hutchinson M.I."/>
            <person name="Powell A.J."/>
            <person name="Barry K."/>
            <person name="Miller A.N."/>
            <person name="Grigoriev I.V."/>
            <person name="Debuchy R."/>
            <person name="Gladieux P."/>
            <person name="Thoren M.H."/>
            <person name="Johannesson H."/>
        </authorList>
    </citation>
    <scope>NUCLEOTIDE SEQUENCE</scope>
    <source>
        <strain evidence="7">CBS 606.72</strain>
    </source>
</reference>
<gene>
    <name evidence="7" type="ORF">B0T14DRAFT_526801</name>
</gene>
<dbReference type="SUPFAM" id="SSF48264">
    <property type="entry name" value="Cytochrome P450"/>
    <property type="match status" value="1"/>
</dbReference>
<dbReference type="InterPro" id="IPR050121">
    <property type="entry name" value="Cytochrome_P450_monoxygenase"/>
</dbReference>
<dbReference type="InterPro" id="IPR036396">
    <property type="entry name" value="Cyt_P450_sf"/>
</dbReference>
<keyword evidence="4 5" id="KW-0408">Iron</keyword>
<dbReference type="PANTHER" id="PTHR24305">
    <property type="entry name" value="CYTOCHROME P450"/>
    <property type="match status" value="1"/>
</dbReference>
<dbReference type="GO" id="GO:0020037">
    <property type="term" value="F:heme binding"/>
    <property type="evidence" value="ECO:0007669"/>
    <property type="project" value="InterPro"/>
</dbReference>
<dbReference type="PRINTS" id="PR00463">
    <property type="entry name" value="EP450I"/>
</dbReference>
<dbReference type="GO" id="GO:0004497">
    <property type="term" value="F:monooxygenase activity"/>
    <property type="evidence" value="ECO:0007669"/>
    <property type="project" value="UniProtKB-KW"/>
</dbReference>
<evidence type="ECO:0000256" key="6">
    <source>
        <dbReference type="RuleBase" id="RU000461"/>
    </source>
</evidence>
<keyword evidence="6" id="KW-0503">Monooxygenase</keyword>
<dbReference type="GO" id="GO:0005506">
    <property type="term" value="F:iron ion binding"/>
    <property type="evidence" value="ECO:0007669"/>
    <property type="project" value="InterPro"/>
</dbReference>
<dbReference type="PRINTS" id="PR00385">
    <property type="entry name" value="P450"/>
</dbReference>
<dbReference type="InterPro" id="IPR017972">
    <property type="entry name" value="Cyt_P450_CS"/>
</dbReference>
<dbReference type="Gene3D" id="1.10.630.10">
    <property type="entry name" value="Cytochrome P450"/>
    <property type="match status" value="1"/>
</dbReference>
<sequence>MSFYLTLAVLAVLGYFINKYITTERQKHGLEHFPGPTLCAISHIPYSFHFLFDHPKWIEGLHKKYGPIVRIAPNELSFISPRSWRDIYGYRKDHLVFRKGQNYDAAAFTAQTRSIVNEQDPAEHAKMRKMLAPAFSDRSLRLQWPLIDETVNTLISELAKFSTDGKPANLSLYYSLATFDLSVSLALGEETHSIEAGKPHPWADFFQNGVEAMGQAVAIRRFPWLSKLVIALKPPPMGGLIKQLRKHEATCIEMVKKRQSNPSPRPDVLGLVLSANENEGNTFSTSFMAAQLSDVIIAGTETTALTLSTATHFVTHDAEILRTLREEIRGRFKSYDEISPGTVADLPYLNAVINEAMRIMAPVPWPPGRVVPMQGDNVEGYHLPEGTWVSTNPYAAARSPVNFTSPTRFRPERWLERDGTDNLDASQPFGLGPRACIGKSLGLTEVRLILAKLHFKFDVEAVDKELDWIARTKYRLLWKKPGLWVRLNERT</sequence>
<evidence type="ECO:0000256" key="4">
    <source>
        <dbReference type="ARBA" id="ARBA00023004"/>
    </source>
</evidence>
<evidence type="ECO:0000313" key="8">
    <source>
        <dbReference type="Proteomes" id="UP001175000"/>
    </source>
</evidence>
<dbReference type="Pfam" id="PF00067">
    <property type="entry name" value="p450"/>
    <property type="match status" value="1"/>
</dbReference>
<organism evidence="7 8">
    <name type="scientific">Immersiella caudata</name>
    <dbReference type="NCBI Taxonomy" id="314043"/>
    <lineage>
        <taxon>Eukaryota</taxon>
        <taxon>Fungi</taxon>
        <taxon>Dikarya</taxon>
        <taxon>Ascomycota</taxon>
        <taxon>Pezizomycotina</taxon>
        <taxon>Sordariomycetes</taxon>
        <taxon>Sordariomycetidae</taxon>
        <taxon>Sordariales</taxon>
        <taxon>Lasiosphaeriaceae</taxon>
        <taxon>Immersiella</taxon>
    </lineage>
</organism>
<comment type="similarity">
    <text evidence="6">Belongs to the cytochrome P450 family.</text>
</comment>
<accession>A0AA39WE48</accession>
<evidence type="ECO:0000256" key="2">
    <source>
        <dbReference type="ARBA" id="ARBA00022617"/>
    </source>
</evidence>
<evidence type="ECO:0000256" key="1">
    <source>
        <dbReference type="ARBA" id="ARBA00001971"/>
    </source>
</evidence>
<dbReference type="CDD" id="cd11058">
    <property type="entry name" value="CYP60B-like"/>
    <property type="match status" value="1"/>
</dbReference>
<comment type="cofactor">
    <cofactor evidence="1 5">
        <name>heme</name>
        <dbReference type="ChEBI" id="CHEBI:30413"/>
    </cofactor>
</comment>
<dbReference type="PANTHER" id="PTHR24305:SF161">
    <property type="entry name" value="P450, PUTATIVE (EUROFUNG)-RELATED"/>
    <property type="match status" value="1"/>
</dbReference>
<proteinExistence type="inferred from homology"/>
<dbReference type="EMBL" id="JAULSU010000006">
    <property type="protein sequence ID" value="KAK0613735.1"/>
    <property type="molecule type" value="Genomic_DNA"/>
</dbReference>
<keyword evidence="8" id="KW-1185">Reference proteome</keyword>
<dbReference type="PROSITE" id="PS00086">
    <property type="entry name" value="CYTOCHROME_P450"/>
    <property type="match status" value="1"/>
</dbReference>
<dbReference type="AlphaFoldDB" id="A0AA39WE48"/>
<protein>
    <submittedName>
        <fullName evidence="7">Cytochrome P450</fullName>
    </submittedName>
</protein>
<keyword evidence="2 5" id="KW-0349">Heme</keyword>
<keyword evidence="6" id="KW-0560">Oxidoreductase</keyword>
<feature type="binding site" description="axial binding residue" evidence="5">
    <location>
        <position position="436"/>
    </location>
    <ligand>
        <name>heme</name>
        <dbReference type="ChEBI" id="CHEBI:30413"/>
    </ligand>
    <ligandPart>
        <name>Fe</name>
        <dbReference type="ChEBI" id="CHEBI:18248"/>
    </ligandPart>
</feature>
<dbReference type="GO" id="GO:0016705">
    <property type="term" value="F:oxidoreductase activity, acting on paired donors, with incorporation or reduction of molecular oxygen"/>
    <property type="evidence" value="ECO:0007669"/>
    <property type="project" value="InterPro"/>
</dbReference>